<feature type="compositionally biased region" description="Polar residues" evidence="1">
    <location>
        <begin position="94"/>
        <end position="108"/>
    </location>
</feature>
<proteinExistence type="predicted"/>
<name>A0ABD3PMC7_9STRA</name>
<feature type="region of interest" description="Disordered" evidence="1">
    <location>
        <begin position="94"/>
        <end position="118"/>
    </location>
</feature>
<keyword evidence="4" id="KW-1185">Reference proteome</keyword>
<dbReference type="AlphaFoldDB" id="A0ABD3PMC7"/>
<gene>
    <name evidence="3" type="ORF">ACHAWO_007376</name>
</gene>
<keyword evidence="2" id="KW-0812">Transmembrane</keyword>
<evidence type="ECO:0008006" key="5">
    <source>
        <dbReference type="Google" id="ProtNLM"/>
    </source>
</evidence>
<evidence type="ECO:0000256" key="1">
    <source>
        <dbReference type="SAM" id="MobiDB-lite"/>
    </source>
</evidence>
<feature type="region of interest" description="Disordered" evidence="1">
    <location>
        <begin position="1"/>
        <end position="21"/>
    </location>
</feature>
<evidence type="ECO:0000313" key="3">
    <source>
        <dbReference type="EMBL" id="KAL3788421.1"/>
    </source>
</evidence>
<feature type="transmembrane region" description="Helical" evidence="2">
    <location>
        <begin position="201"/>
        <end position="221"/>
    </location>
</feature>
<organism evidence="3 4">
    <name type="scientific">Cyclotella atomus</name>
    <dbReference type="NCBI Taxonomy" id="382360"/>
    <lineage>
        <taxon>Eukaryota</taxon>
        <taxon>Sar</taxon>
        <taxon>Stramenopiles</taxon>
        <taxon>Ochrophyta</taxon>
        <taxon>Bacillariophyta</taxon>
        <taxon>Coscinodiscophyceae</taxon>
        <taxon>Thalassiosirophycidae</taxon>
        <taxon>Stephanodiscales</taxon>
        <taxon>Stephanodiscaceae</taxon>
        <taxon>Cyclotella</taxon>
    </lineage>
</organism>
<keyword evidence="2" id="KW-1133">Transmembrane helix</keyword>
<dbReference type="InterPro" id="IPR053259">
    <property type="entry name" value="Golvesin-related_Golgi"/>
</dbReference>
<feature type="compositionally biased region" description="Low complexity" evidence="1">
    <location>
        <begin position="7"/>
        <end position="21"/>
    </location>
</feature>
<keyword evidence="2" id="KW-0472">Membrane</keyword>
<dbReference type="EMBL" id="JALLPJ020000565">
    <property type="protein sequence ID" value="KAL3788421.1"/>
    <property type="molecule type" value="Genomic_DNA"/>
</dbReference>
<dbReference type="Proteomes" id="UP001530400">
    <property type="component" value="Unassembled WGS sequence"/>
</dbReference>
<dbReference type="Gene3D" id="3.40.50.300">
    <property type="entry name" value="P-loop containing nucleotide triphosphate hydrolases"/>
    <property type="match status" value="1"/>
</dbReference>
<evidence type="ECO:0000256" key="2">
    <source>
        <dbReference type="SAM" id="Phobius"/>
    </source>
</evidence>
<accession>A0ABD3PMC7</accession>
<protein>
    <recommendedName>
        <fullName evidence="5">Sulfotransferase domain-containing protein</fullName>
    </recommendedName>
</protein>
<dbReference type="InterPro" id="IPR027417">
    <property type="entry name" value="P-loop_NTPase"/>
</dbReference>
<evidence type="ECO:0000313" key="4">
    <source>
        <dbReference type="Proteomes" id="UP001530400"/>
    </source>
</evidence>
<comment type="caution">
    <text evidence="3">The sequence shown here is derived from an EMBL/GenBank/DDBJ whole genome shotgun (WGS) entry which is preliminary data.</text>
</comment>
<reference evidence="3 4" key="1">
    <citation type="submission" date="2024-10" db="EMBL/GenBank/DDBJ databases">
        <title>Updated reference genomes for cyclostephanoid diatoms.</title>
        <authorList>
            <person name="Roberts W.R."/>
            <person name="Alverson A.J."/>
        </authorList>
    </citation>
    <scope>NUCLEOTIDE SEQUENCE [LARGE SCALE GENOMIC DNA]</scope>
    <source>
        <strain evidence="3 4">AJA010-31</strain>
    </source>
</reference>
<dbReference type="PANTHER" id="PTHR32301:SF6">
    <property type="entry name" value="GOLVESIN-RELATED"/>
    <property type="match status" value="1"/>
</dbReference>
<sequence>MADNSIPTPTTKPTPTLTSALSSSIRHHARIIDGRDAQQQQLHGVSIPHPAYDEEHVALSTSTERGFEYEAKLAVESRQYEAIRDTALLDFLSNPQGDVNPTARQNPGASGRSKDTKAGLSTWFRGNEAAPKEKSVRFADADNFTSVMMMDSKVPKQWGRSNFVAPPPTSFRLATRHPSQGYYQPGVSRSALQNRKRNDQLFRLIIGILCFGMSLTFVLFLSNGKWDAYMSSLVTSHPVMKNSDQDELELFYPTWWREEKDVPDMEARQVELTGATEYNVADVAKERAPGRIETPFLWLIPKSGGNVIRTAFESCEKLIEASDLGIGSDQSVSFDMLLVVRCALVRNLTYYDTGVFQVLLVQEINQQRFVNVDMYSAEGLVRAKELNLASSGVPDIIMSDMLLETLEVFNNRNRARLFAIFRHPLERAISKYYSDLGSNPNLAGYTLPQYVRAGSDYVENNYITRHILGYYTGVLELKHLDYAREFLRRKVVVGLASDLRTSGAVFNKVFTWNEGDENASSHGACYKDIFHALSDKSPPAIEEGSEGWKLLVAQNWFDLKVYEYIEFLFEEQLKKMDIKKTGLT</sequence>
<dbReference type="PANTHER" id="PTHR32301">
    <property type="entry name" value="COUNTIN RECEPTOR CNR3-RELATED"/>
    <property type="match status" value="1"/>
</dbReference>